<proteinExistence type="predicted"/>
<keyword evidence="4" id="KW-1185">Reference proteome</keyword>
<protein>
    <submittedName>
        <fullName evidence="3">Uncharacterized protein</fullName>
    </submittedName>
</protein>
<feature type="compositionally biased region" description="Basic and acidic residues" evidence="1">
    <location>
        <begin position="115"/>
        <end position="127"/>
    </location>
</feature>
<organism evidence="3 4">
    <name type="scientific">Phyllosticta citricarpa</name>
    <dbReference type="NCBI Taxonomy" id="55181"/>
    <lineage>
        <taxon>Eukaryota</taxon>
        <taxon>Fungi</taxon>
        <taxon>Dikarya</taxon>
        <taxon>Ascomycota</taxon>
        <taxon>Pezizomycotina</taxon>
        <taxon>Dothideomycetes</taxon>
        <taxon>Dothideomycetes incertae sedis</taxon>
        <taxon>Botryosphaeriales</taxon>
        <taxon>Phyllostictaceae</taxon>
        <taxon>Phyllosticta</taxon>
    </lineage>
</organism>
<dbReference type="Proteomes" id="UP001365128">
    <property type="component" value="Unassembled WGS sequence"/>
</dbReference>
<reference evidence="3 4" key="1">
    <citation type="submission" date="2024-04" db="EMBL/GenBank/DDBJ databases">
        <title>Phyllosticta paracitricarpa is synonymous to the EU quarantine fungus P. citricarpa based on phylogenomic analyses.</title>
        <authorList>
            <consortium name="Lawrence Berkeley National Laboratory"/>
            <person name="Van Ingen-Buijs V.A."/>
            <person name="Van Westerhoven A.C."/>
            <person name="Haridas S."/>
            <person name="Skiadas P."/>
            <person name="Martin F."/>
            <person name="Groenewald J.Z."/>
            <person name="Crous P.W."/>
            <person name="Seidl M.F."/>
        </authorList>
    </citation>
    <scope>NUCLEOTIDE SEQUENCE [LARGE SCALE GENOMIC DNA]</scope>
    <source>
        <strain evidence="3 4">CBS 122670</strain>
    </source>
</reference>
<evidence type="ECO:0000256" key="2">
    <source>
        <dbReference type="SAM" id="Phobius"/>
    </source>
</evidence>
<dbReference type="EMBL" id="JBBPDW010000049">
    <property type="protein sequence ID" value="KAK7532740.1"/>
    <property type="molecule type" value="Genomic_DNA"/>
</dbReference>
<feature type="transmembrane region" description="Helical" evidence="2">
    <location>
        <begin position="62"/>
        <end position="82"/>
    </location>
</feature>
<accession>A0ABR1LFS2</accession>
<keyword evidence="2" id="KW-1133">Transmembrane helix</keyword>
<keyword evidence="2" id="KW-0472">Membrane</keyword>
<comment type="caution">
    <text evidence="3">The sequence shown here is derived from an EMBL/GenBank/DDBJ whole genome shotgun (WGS) entry which is preliminary data.</text>
</comment>
<feature type="region of interest" description="Disordered" evidence="1">
    <location>
        <begin position="105"/>
        <end position="161"/>
    </location>
</feature>
<keyword evidence="2" id="KW-0812">Transmembrane</keyword>
<evidence type="ECO:0000313" key="3">
    <source>
        <dbReference type="EMBL" id="KAK7532740.1"/>
    </source>
</evidence>
<gene>
    <name evidence="3" type="ORF">IWX46DRAFT_584835</name>
</gene>
<evidence type="ECO:0000313" key="4">
    <source>
        <dbReference type="Proteomes" id="UP001365128"/>
    </source>
</evidence>
<feature type="compositionally biased region" description="Polar residues" evidence="1">
    <location>
        <begin position="147"/>
        <end position="161"/>
    </location>
</feature>
<evidence type="ECO:0000256" key="1">
    <source>
        <dbReference type="SAM" id="MobiDB-lite"/>
    </source>
</evidence>
<sequence length="161" mass="17663">MVVVARRWSPSWATGYGHVGVAGERRGVERWRRAGGGADGMALALAEGALERRQDDDVDGGGGWSTMVLTFWLVLAWWRAVVERWRCEVGLRSLCVVAQRGRMLGSETTEKRKRGGEEKGRRCEEGQGRAGQGRAGQDRVGQGRVQSRATAQPVSQSVKLK</sequence>
<name>A0ABR1LFS2_9PEZI</name>